<protein>
    <submittedName>
        <fullName evidence="3">Uncharacterized mitochondrial protein AtMg00810-like</fullName>
    </submittedName>
</protein>
<name>A0A9R0JJQ5_SPIOL</name>
<dbReference type="CDD" id="cd09272">
    <property type="entry name" value="RNase_HI_RT_Ty1"/>
    <property type="match status" value="1"/>
</dbReference>
<evidence type="ECO:0000259" key="1">
    <source>
        <dbReference type="Pfam" id="PF07727"/>
    </source>
</evidence>
<gene>
    <name evidence="3" type="primary">LOC110776621</name>
</gene>
<dbReference type="InterPro" id="IPR043502">
    <property type="entry name" value="DNA/RNA_pol_sf"/>
</dbReference>
<reference evidence="2" key="1">
    <citation type="journal article" date="2021" name="Nat. Commun.">
        <title>Genomic analyses provide insights into spinach domestication and the genetic basis of agronomic traits.</title>
        <authorList>
            <person name="Cai X."/>
            <person name="Sun X."/>
            <person name="Xu C."/>
            <person name="Sun H."/>
            <person name="Wang X."/>
            <person name="Ge C."/>
            <person name="Zhang Z."/>
            <person name="Wang Q."/>
            <person name="Fei Z."/>
            <person name="Jiao C."/>
            <person name="Wang Q."/>
        </authorList>
    </citation>
    <scope>NUCLEOTIDE SEQUENCE [LARGE SCALE GENOMIC DNA]</scope>
    <source>
        <strain evidence="2">cv. Varoflay</strain>
    </source>
</reference>
<dbReference type="RefSeq" id="XP_021836873.2">
    <property type="nucleotide sequence ID" value="XM_021981181.2"/>
</dbReference>
<evidence type="ECO:0000313" key="2">
    <source>
        <dbReference type="Proteomes" id="UP000813463"/>
    </source>
</evidence>
<accession>A0A9R0JJQ5</accession>
<dbReference type="GeneID" id="110776621"/>
<dbReference type="AlphaFoldDB" id="A0A9R0JJQ5"/>
<dbReference type="Proteomes" id="UP000813463">
    <property type="component" value="Chromosome 2"/>
</dbReference>
<dbReference type="SUPFAM" id="SSF56672">
    <property type="entry name" value="DNA/RNA polymerases"/>
    <property type="match status" value="1"/>
</dbReference>
<dbReference type="PANTHER" id="PTHR11439">
    <property type="entry name" value="GAG-POL-RELATED RETROTRANSPOSON"/>
    <property type="match status" value="1"/>
</dbReference>
<dbReference type="KEGG" id="soe:110776621"/>
<reference evidence="3" key="2">
    <citation type="submission" date="2025-08" db="UniProtKB">
        <authorList>
            <consortium name="RefSeq"/>
        </authorList>
    </citation>
    <scope>IDENTIFICATION</scope>
    <source>
        <tissue evidence="3">Leaf</tissue>
    </source>
</reference>
<sequence length="420" mass="47158">MDVKNAFLHGDLQETVYMKMPPGYTHAGGRIKVLSEGEKVEKPKNEKIVCKLKKSLYGLKQAPRQWFAKLRSALISNNFTQSRSDYSLFTKKEGHSFTCILVYVDDLIVTGNDMKSITEAKAFLSSQFYMKDTGELRYFLGIEVDRNNQGIFLCQKKYVMDLLAEYGLNGCKPLKLPMDSHLKLTPDGGDVLTNAEPYQKLVGKLIYLTITRPDIAFTVHVLSKFMHKPTNVHMQAAIRVLRYLSGSQSQGILLASKSYARLQAYCDSDWACCPSTRRSTSGYCILLGDSPISWKSKRQAVVSRSSAEAEYRSMALTVCEVIWLKQLLKDLSLTHLGTTLIHCDNQAALAMAANPVHHERTKHVDIDCHFIRDKATEGVIKPTYISTTEQLTDVFTKLLPTKQQRHLLSKLGVCSSALSA</sequence>
<evidence type="ECO:0000313" key="3">
    <source>
        <dbReference type="RefSeq" id="XP_021836873.2"/>
    </source>
</evidence>
<dbReference type="InterPro" id="IPR013103">
    <property type="entry name" value="RVT_2"/>
</dbReference>
<feature type="domain" description="Reverse transcriptase Ty1/copia-type" evidence="1">
    <location>
        <begin position="1"/>
        <end position="178"/>
    </location>
</feature>
<dbReference type="PANTHER" id="PTHR11439:SF498">
    <property type="entry name" value="DNAK FAMILY PROTEIN"/>
    <property type="match status" value="1"/>
</dbReference>
<keyword evidence="2" id="KW-1185">Reference proteome</keyword>
<organism evidence="2 3">
    <name type="scientific">Spinacia oleracea</name>
    <name type="common">Spinach</name>
    <dbReference type="NCBI Taxonomy" id="3562"/>
    <lineage>
        <taxon>Eukaryota</taxon>
        <taxon>Viridiplantae</taxon>
        <taxon>Streptophyta</taxon>
        <taxon>Embryophyta</taxon>
        <taxon>Tracheophyta</taxon>
        <taxon>Spermatophyta</taxon>
        <taxon>Magnoliopsida</taxon>
        <taxon>eudicotyledons</taxon>
        <taxon>Gunneridae</taxon>
        <taxon>Pentapetalae</taxon>
        <taxon>Caryophyllales</taxon>
        <taxon>Chenopodiaceae</taxon>
        <taxon>Chenopodioideae</taxon>
        <taxon>Anserineae</taxon>
        <taxon>Spinacia</taxon>
    </lineage>
</organism>
<proteinExistence type="predicted"/>
<dbReference type="Pfam" id="PF07727">
    <property type="entry name" value="RVT_2"/>
    <property type="match status" value="1"/>
</dbReference>